<evidence type="ECO:0000313" key="2">
    <source>
        <dbReference type="EMBL" id="QDF65183.1"/>
    </source>
</evidence>
<proteinExistence type="predicted"/>
<sequence>MKKIFKLLPLSLLPVLGLVGCQDTTLTLDQEIKINRAIDSSIKQKIFLPTPTHVGLSLTNLSKYINDLDFKILKISLNEEFVRTYKQVFENYKKSEYPFIDLTIQEQSEFFNEFNQVFEINLYIKYLNNYISYFKVLQNQDFMEFDKTLENFLDYSSYNKITTNKLTNDMFDYKSSSSFTIDDMYKLPLKVFETSKKDGNNLENQYQSLSNANSLIKVWPQLVSTKSDNTKTDLFIKLNVPFNSNDQIGKLFYKLKTSNIQNTDQKYTELIFAYLPKLLSFDEFTKSKYVTWSDSSFSNSILKNDYENQMFQKHLINTYLYSEKIKNKYYFKNIEDKTFDFSSILYNQINLEEFKKINLENNNLLELNNLNNKETYFKISISSDLEKNNLAIYSVNSADLDQLVQISFNNNIALIKNEILNNPKNDLHKLKIWVSPKTSLIEVINKK</sequence>
<dbReference type="AlphaFoldDB" id="A0A4Y6I6N7"/>
<gene>
    <name evidence="2" type="ORF">FIV53_02705</name>
</gene>
<accession>A0A4Y6I6N7</accession>
<evidence type="ECO:0000256" key="1">
    <source>
        <dbReference type="SAM" id="SignalP"/>
    </source>
</evidence>
<dbReference type="PROSITE" id="PS51257">
    <property type="entry name" value="PROKAR_LIPOPROTEIN"/>
    <property type="match status" value="1"/>
</dbReference>
<dbReference type="EMBL" id="CP041147">
    <property type="protein sequence ID" value="QDF65183.1"/>
    <property type="molecule type" value="Genomic_DNA"/>
</dbReference>
<name>A0A4Y6I6N7_9MOLU</name>
<protein>
    <recommendedName>
        <fullName evidence="4">Lipoprotein</fullName>
    </recommendedName>
</protein>
<reference evidence="2 3" key="1">
    <citation type="submission" date="2019-06" db="EMBL/GenBank/DDBJ databases">
        <title>Mycoplasma nasistruthionis sp. nov. str Ms03.</title>
        <authorList>
            <person name="Botes A."/>
        </authorList>
    </citation>
    <scope>NUCLEOTIDE SEQUENCE [LARGE SCALE GENOMIC DNA]</scope>
    <source>
        <strain evidence="2 3">Ms03</strain>
    </source>
</reference>
<keyword evidence="1" id="KW-0732">Signal</keyword>
<evidence type="ECO:0008006" key="4">
    <source>
        <dbReference type="Google" id="ProtNLM"/>
    </source>
</evidence>
<feature type="signal peptide" evidence="1">
    <location>
        <begin position="1"/>
        <end position="21"/>
    </location>
</feature>
<organism evidence="2 3">
    <name type="scientific">Mycoplasma nasistruthionis</name>
    <dbReference type="NCBI Taxonomy" id="353852"/>
    <lineage>
        <taxon>Bacteria</taxon>
        <taxon>Bacillati</taxon>
        <taxon>Mycoplasmatota</taxon>
        <taxon>Mollicutes</taxon>
        <taxon>Mycoplasmataceae</taxon>
        <taxon>Mycoplasma</taxon>
    </lineage>
</organism>
<dbReference type="RefSeq" id="WP_208664729.1">
    <property type="nucleotide sequence ID" value="NZ_CP041147.1"/>
</dbReference>
<feature type="chain" id="PRO_5021448546" description="Lipoprotein" evidence="1">
    <location>
        <begin position="22"/>
        <end position="447"/>
    </location>
</feature>
<evidence type="ECO:0000313" key="3">
    <source>
        <dbReference type="Proteomes" id="UP000315201"/>
    </source>
</evidence>
<keyword evidence="3" id="KW-1185">Reference proteome</keyword>
<dbReference type="Proteomes" id="UP000315201">
    <property type="component" value="Chromosome"/>
</dbReference>